<feature type="region of interest" description="Disordered" evidence="1">
    <location>
        <begin position="22"/>
        <end position="78"/>
    </location>
</feature>
<reference evidence="2" key="1">
    <citation type="submission" date="2009-05" db="EMBL/GenBank/DDBJ databases">
        <authorList>
            <person name="Harkins D.M."/>
            <person name="DeShazer D."/>
            <person name="Woods D.E."/>
            <person name="Brinkac L.M."/>
            <person name="Brown K.A."/>
            <person name="Hung G.C."/>
            <person name="Tuanyok A."/>
            <person name="Zhang B."/>
            <person name="Nierman W.C."/>
        </authorList>
    </citation>
    <scope>NUCLEOTIDE SEQUENCE [LARGE SCALE GENOMIC DNA]</scope>
    <source>
        <strain evidence="2">1710a</strain>
    </source>
</reference>
<proteinExistence type="predicted"/>
<dbReference type="Proteomes" id="UP000001812">
    <property type="component" value="Chromosome I"/>
</dbReference>
<dbReference type="EMBL" id="CM000832">
    <property type="protein sequence ID" value="EET08566.1"/>
    <property type="molecule type" value="Genomic_DNA"/>
</dbReference>
<evidence type="ECO:0000313" key="2">
    <source>
        <dbReference type="EMBL" id="EET08566.1"/>
    </source>
</evidence>
<evidence type="ECO:0000256" key="1">
    <source>
        <dbReference type="SAM" id="MobiDB-lite"/>
    </source>
</evidence>
<dbReference type="AlphaFoldDB" id="A0A0E1W8D6"/>
<gene>
    <name evidence="2" type="ORF">BURPS1710A_1195</name>
</gene>
<sequence length="78" mass="8733">MRRARILRVRRFFLAARWRGGDAADDGTLCAQARTSRRTSADRARRAVRPPPRSAHAHAGMRESTAAAPRTGARPRLR</sequence>
<accession>A0A0E1W8D6</accession>
<name>A0A0E1W8D6_BURPE</name>
<dbReference type="HOGENOM" id="CLU_2615230_0_0_4"/>
<protein>
    <submittedName>
        <fullName evidence="2">Uncharacterized protein</fullName>
    </submittedName>
</protein>
<organism evidence="2">
    <name type="scientific">Burkholderia pseudomallei 1710a</name>
    <dbReference type="NCBI Taxonomy" id="320371"/>
    <lineage>
        <taxon>Bacteria</taxon>
        <taxon>Pseudomonadati</taxon>
        <taxon>Pseudomonadota</taxon>
        <taxon>Betaproteobacteria</taxon>
        <taxon>Burkholderiales</taxon>
        <taxon>Burkholderiaceae</taxon>
        <taxon>Burkholderia</taxon>
        <taxon>pseudomallei group</taxon>
    </lineage>
</organism>